<dbReference type="InterPro" id="IPR036477">
    <property type="entry name" value="Formyl_transf_N_sf"/>
</dbReference>
<dbReference type="GO" id="GO:0003824">
    <property type="term" value="F:catalytic activity"/>
    <property type="evidence" value="ECO:0007669"/>
    <property type="project" value="InterPro"/>
</dbReference>
<dbReference type="InterPro" id="IPR011034">
    <property type="entry name" value="Formyl_transferase-like_C_sf"/>
</dbReference>
<feature type="domain" description="Formyl transferase C-terminal" evidence="1">
    <location>
        <begin position="183"/>
        <end position="257"/>
    </location>
</feature>
<dbReference type="PIRSF" id="PIRSF006787">
    <property type="entry name" value="Hydrgn_mat_HoxX"/>
    <property type="match status" value="1"/>
</dbReference>
<dbReference type="Gene3D" id="3.40.50.12230">
    <property type="match status" value="1"/>
</dbReference>
<dbReference type="InterPro" id="IPR005793">
    <property type="entry name" value="Formyl_trans_C"/>
</dbReference>
<proteinExistence type="predicted"/>
<dbReference type="Pfam" id="PF00378">
    <property type="entry name" value="ECH_1"/>
    <property type="match status" value="1"/>
</dbReference>
<sequence>MRILFLCHSFNSLSQRLHVELREAGYVVSVELDIHDDLTREAVDLFSPDVIVAPFLKRAIPEDIWSRVLCLIVHPGIRGDKGPNALDWAILEDEPVWGVTLVEARKAMDAGPVWAFREFPMREARKSDLYREEVTDAATACVLEAIGRIAAGDRTPLMEANNGKGRLRPPVPRQRRALDPSAMTAAQALRIVRASDGDPGAMIEIAGKTFRAYDAGLAEGCSGPAGMIVARSGGAVAIAFSDGALWIGHLREPGAQKPKLPATTLLAEHLAAVPEMAALSRVSYREEDGVGFLSFSFHNGAMSSEDCEELRQAFLAAVARPMRVLVLQGGFETWSNGIHLSVIENAESPADESWRNINAMNNLVEAIIRADDRLVIGAVLGNAGAGGVFLSLAADEVWMRDGVVLNPHYKDMGNLYGSEYWTYLLPARVGEMRARVITQARLPMGVSEADALGLCSRRLPRARAEALEALGTAAKELAAAPDLDDRIAAKRARLAADEERKPLSAYRAEELARMRRNFYGFDPSYHVARFNFIHKIAKSRTPATLAVHRAGDGGRQGGAGCRP</sequence>
<dbReference type="AlphaFoldDB" id="A0A4Q2TGC0"/>
<comment type="caution">
    <text evidence="2">The sequence shown here is derived from an EMBL/GenBank/DDBJ whole genome shotgun (WGS) entry which is preliminary data.</text>
</comment>
<dbReference type="Gene3D" id="3.90.226.10">
    <property type="entry name" value="2-enoyl-CoA Hydratase, Chain A, domain 1"/>
    <property type="match status" value="1"/>
</dbReference>
<dbReference type="InterPro" id="IPR009188">
    <property type="entry name" value="NiFe-hyd_mat_HypX/HoxX"/>
</dbReference>
<evidence type="ECO:0000313" key="3">
    <source>
        <dbReference type="Proteomes" id="UP000291088"/>
    </source>
</evidence>
<keyword evidence="3" id="KW-1185">Reference proteome</keyword>
<dbReference type="EMBL" id="SDVB01000170">
    <property type="protein sequence ID" value="RYC17428.1"/>
    <property type="molecule type" value="Genomic_DNA"/>
</dbReference>
<dbReference type="SUPFAM" id="SSF52096">
    <property type="entry name" value="ClpP/crotonase"/>
    <property type="match status" value="1"/>
</dbReference>
<name>A0A4Q2TGC0_9HYPH</name>
<dbReference type="OrthoDB" id="580992at2"/>
<dbReference type="InterPro" id="IPR047180">
    <property type="entry name" value="HoxX-like"/>
</dbReference>
<accession>A0A4Q2TGC0</accession>
<dbReference type="PANTHER" id="PTHR43388">
    <property type="entry name" value="HYDROGENASE MATURATION FACTOR HOXX"/>
    <property type="match status" value="1"/>
</dbReference>
<dbReference type="CDD" id="cd08650">
    <property type="entry name" value="FMT_core_HypX_N"/>
    <property type="match status" value="1"/>
</dbReference>
<dbReference type="SUPFAM" id="SSF50486">
    <property type="entry name" value="FMT C-terminal domain-like"/>
    <property type="match status" value="1"/>
</dbReference>
<dbReference type="InterPro" id="IPR029045">
    <property type="entry name" value="ClpP/crotonase-like_dom_sf"/>
</dbReference>
<dbReference type="CDD" id="cd06558">
    <property type="entry name" value="crotonase-like"/>
    <property type="match status" value="1"/>
</dbReference>
<dbReference type="InterPro" id="IPR001753">
    <property type="entry name" value="Enoyl-CoA_hydra/iso"/>
</dbReference>
<organism evidence="2 3">
    <name type="scientific">Ciceribacter ferrooxidans</name>
    <dbReference type="NCBI Taxonomy" id="2509717"/>
    <lineage>
        <taxon>Bacteria</taxon>
        <taxon>Pseudomonadati</taxon>
        <taxon>Pseudomonadota</taxon>
        <taxon>Alphaproteobacteria</taxon>
        <taxon>Hyphomicrobiales</taxon>
        <taxon>Rhizobiaceae</taxon>
        <taxon>Ciceribacter</taxon>
    </lineage>
</organism>
<evidence type="ECO:0000259" key="1">
    <source>
        <dbReference type="Pfam" id="PF02911"/>
    </source>
</evidence>
<dbReference type="PANTHER" id="PTHR43388:SF1">
    <property type="entry name" value="HYDROGENASE MATURATION FACTOR HOXX"/>
    <property type="match status" value="1"/>
</dbReference>
<dbReference type="SUPFAM" id="SSF53328">
    <property type="entry name" value="Formyltransferase"/>
    <property type="match status" value="1"/>
</dbReference>
<gene>
    <name evidence="2" type="ORF">EUU22_05420</name>
</gene>
<protein>
    <submittedName>
        <fullName evidence="2">Hydrogenase maturation protein</fullName>
    </submittedName>
</protein>
<evidence type="ECO:0000313" key="2">
    <source>
        <dbReference type="EMBL" id="RYC17428.1"/>
    </source>
</evidence>
<dbReference type="Proteomes" id="UP000291088">
    <property type="component" value="Unassembled WGS sequence"/>
</dbReference>
<dbReference type="Pfam" id="PF02911">
    <property type="entry name" value="Formyl_trans_C"/>
    <property type="match status" value="1"/>
</dbReference>
<reference evidence="2 3" key="1">
    <citation type="submission" date="2019-01" db="EMBL/GenBank/DDBJ databases">
        <authorList>
            <person name="Deng T."/>
        </authorList>
    </citation>
    <scope>NUCLEOTIDE SEQUENCE [LARGE SCALE GENOMIC DNA]</scope>
    <source>
        <strain evidence="2 3">F8825</strain>
    </source>
</reference>